<gene>
    <name evidence="1" type="ORF">MEUPH1_LOCUS21828</name>
</gene>
<accession>A0AAV0XFX6</accession>
<reference evidence="1 2" key="1">
    <citation type="submission" date="2023-01" db="EMBL/GenBank/DDBJ databases">
        <authorList>
            <person name="Whitehead M."/>
        </authorList>
    </citation>
    <scope>NUCLEOTIDE SEQUENCE [LARGE SCALE GENOMIC DNA]</scope>
</reference>
<dbReference type="EMBL" id="CARXXK010000004">
    <property type="protein sequence ID" value="CAI6367340.1"/>
    <property type="molecule type" value="Genomic_DNA"/>
</dbReference>
<proteinExistence type="predicted"/>
<keyword evidence="2" id="KW-1185">Reference proteome</keyword>
<evidence type="ECO:0000313" key="2">
    <source>
        <dbReference type="Proteomes" id="UP001160148"/>
    </source>
</evidence>
<protein>
    <submittedName>
        <fullName evidence="1">Uncharacterized protein</fullName>
    </submittedName>
</protein>
<organism evidence="1 2">
    <name type="scientific">Macrosiphum euphorbiae</name>
    <name type="common">potato aphid</name>
    <dbReference type="NCBI Taxonomy" id="13131"/>
    <lineage>
        <taxon>Eukaryota</taxon>
        <taxon>Metazoa</taxon>
        <taxon>Ecdysozoa</taxon>
        <taxon>Arthropoda</taxon>
        <taxon>Hexapoda</taxon>
        <taxon>Insecta</taxon>
        <taxon>Pterygota</taxon>
        <taxon>Neoptera</taxon>
        <taxon>Paraneoptera</taxon>
        <taxon>Hemiptera</taxon>
        <taxon>Sternorrhyncha</taxon>
        <taxon>Aphidomorpha</taxon>
        <taxon>Aphidoidea</taxon>
        <taxon>Aphididae</taxon>
        <taxon>Macrosiphini</taxon>
        <taxon>Macrosiphum</taxon>
    </lineage>
</organism>
<evidence type="ECO:0000313" key="1">
    <source>
        <dbReference type="EMBL" id="CAI6367340.1"/>
    </source>
</evidence>
<dbReference type="Proteomes" id="UP001160148">
    <property type="component" value="Unassembled WGS sequence"/>
</dbReference>
<sequence>MACQCRRNLPRQENLYVDVGEGALLNSKRTCLTQADLAIRSRQVYYTLVTNPGLKSHLKSMPEWKKKGLRLNMLFPNLLVLNMSSLNLIGPLRPHLRTSFPVGVNFFYTDTPLF</sequence>
<dbReference type="AlphaFoldDB" id="A0AAV0XFX6"/>
<name>A0AAV0XFX6_9HEMI</name>
<comment type="caution">
    <text evidence="1">The sequence shown here is derived from an EMBL/GenBank/DDBJ whole genome shotgun (WGS) entry which is preliminary data.</text>
</comment>